<keyword evidence="1" id="KW-1133">Transmembrane helix</keyword>
<dbReference type="InParanoid" id="A0A543B3S0"/>
<organism evidence="2 3">
    <name type="scientific">Stackebrandtia endophytica</name>
    <dbReference type="NCBI Taxonomy" id="1496996"/>
    <lineage>
        <taxon>Bacteria</taxon>
        <taxon>Bacillati</taxon>
        <taxon>Actinomycetota</taxon>
        <taxon>Actinomycetes</taxon>
        <taxon>Glycomycetales</taxon>
        <taxon>Glycomycetaceae</taxon>
        <taxon>Stackebrandtia</taxon>
    </lineage>
</organism>
<dbReference type="RefSeq" id="WP_142044750.1">
    <property type="nucleotide sequence ID" value="NZ_JBHTGS010000002.1"/>
</dbReference>
<keyword evidence="1" id="KW-0472">Membrane</keyword>
<dbReference type="OrthoDB" id="3253635at2"/>
<comment type="caution">
    <text evidence="2">The sequence shown here is derived from an EMBL/GenBank/DDBJ whole genome shotgun (WGS) entry which is preliminary data.</text>
</comment>
<proteinExistence type="predicted"/>
<name>A0A543B3S0_9ACTN</name>
<evidence type="ECO:0000313" key="3">
    <source>
        <dbReference type="Proteomes" id="UP000317043"/>
    </source>
</evidence>
<keyword evidence="1" id="KW-0812">Transmembrane</keyword>
<dbReference type="EMBL" id="VFOW01000001">
    <property type="protein sequence ID" value="TQL79443.1"/>
    <property type="molecule type" value="Genomic_DNA"/>
</dbReference>
<dbReference type="Proteomes" id="UP000317043">
    <property type="component" value="Unassembled WGS sequence"/>
</dbReference>
<evidence type="ECO:0000313" key="2">
    <source>
        <dbReference type="EMBL" id="TQL79443.1"/>
    </source>
</evidence>
<protein>
    <submittedName>
        <fullName evidence="2">Thiosulfate dehydrogenase [quinone] large subunit</fullName>
    </submittedName>
</protein>
<dbReference type="AlphaFoldDB" id="A0A543B3S0"/>
<feature type="transmembrane region" description="Helical" evidence="1">
    <location>
        <begin position="89"/>
        <end position="108"/>
    </location>
</feature>
<reference evidence="2 3" key="1">
    <citation type="submission" date="2019-06" db="EMBL/GenBank/DDBJ databases">
        <title>Sequencing the genomes of 1000 actinobacteria strains.</title>
        <authorList>
            <person name="Klenk H.-P."/>
        </authorList>
    </citation>
    <scope>NUCLEOTIDE SEQUENCE [LARGE SCALE GENOMIC DNA]</scope>
    <source>
        <strain evidence="2 3">DSM 45928</strain>
    </source>
</reference>
<sequence>MSTHAPPAVRDISALPEGRSALLDRIWAIARIGLGWTFLWAFLDKMFGLGFSTPSDRSWLAGGSPTEGFLANSAAGPLKGFYTAIAGQAWANWLFMAGLAGIGIALMLGIGMRIAGVSGALLLVMMWSVSLPPASNPVIDSHLLQAVLLVGIVGARAGHTWGLGDKWNRVPLVERFPILR</sequence>
<keyword evidence="3" id="KW-1185">Reference proteome</keyword>
<gene>
    <name evidence="2" type="ORF">FB566_5049</name>
</gene>
<evidence type="ECO:0000256" key="1">
    <source>
        <dbReference type="SAM" id="Phobius"/>
    </source>
</evidence>
<feature type="transmembrane region" description="Helical" evidence="1">
    <location>
        <begin position="26"/>
        <end position="43"/>
    </location>
</feature>
<accession>A0A543B3S0</accession>